<keyword evidence="2" id="KW-1185">Reference proteome</keyword>
<accession>A0A7U2EUP1</accession>
<dbReference type="EMBL" id="CP069025">
    <property type="protein sequence ID" value="QRC93428.1"/>
    <property type="molecule type" value="Genomic_DNA"/>
</dbReference>
<dbReference type="VEuPathDB" id="FungiDB:JI435_036570"/>
<evidence type="ECO:0000313" key="1">
    <source>
        <dbReference type="EMBL" id="QRC93428.1"/>
    </source>
</evidence>
<gene>
    <name evidence="1" type="ORF">JI435_036570</name>
</gene>
<name>A0A7U2EUP1_PHANO</name>
<protein>
    <submittedName>
        <fullName evidence="1">Uncharacterized protein</fullName>
    </submittedName>
</protein>
<proteinExistence type="predicted"/>
<organism evidence="1 2">
    <name type="scientific">Phaeosphaeria nodorum (strain SN15 / ATCC MYA-4574 / FGSC 10173)</name>
    <name type="common">Glume blotch fungus</name>
    <name type="synonym">Parastagonospora nodorum</name>
    <dbReference type="NCBI Taxonomy" id="321614"/>
    <lineage>
        <taxon>Eukaryota</taxon>
        <taxon>Fungi</taxon>
        <taxon>Dikarya</taxon>
        <taxon>Ascomycota</taxon>
        <taxon>Pezizomycotina</taxon>
        <taxon>Dothideomycetes</taxon>
        <taxon>Pleosporomycetidae</taxon>
        <taxon>Pleosporales</taxon>
        <taxon>Pleosporineae</taxon>
        <taxon>Phaeosphaeriaceae</taxon>
        <taxon>Parastagonospora</taxon>
    </lineage>
</organism>
<evidence type="ECO:0000313" key="2">
    <source>
        <dbReference type="Proteomes" id="UP000663193"/>
    </source>
</evidence>
<reference evidence="2" key="1">
    <citation type="journal article" date="2021" name="BMC Genomics">
        <title>Chromosome-level genome assembly and manually-curated proteome of model necrotroph Parastagonospora nodorum Sn15 reveals a genome-wide trove of candidate effector homologs, and redundancy of virulence-related functions within an accessory chromosome.</title>
        <authorList>
            <person name="Bertazzoni S."/>
            <person name="Jones D.A.B."/>
            <person name="Phan H.T."/>
            <person name="Tan K.-C."/>
            <person name="Hane J.K."/>
        </authorList>
    </citation>
    <scope>NUCLEOTIDE SEQUENCE [LARGE SCALE GENOMIC DNA]</scope>
    <source>
        <strain evidence="2">SN15 / ATCC MYA-4574 / FGSC 10173)</strain>
    </source>
</reference>
<sequence length="75" mass="8372">MIRPIITRLFRECMIVRVAVLQGCSCETPDRVISSPAPHPSNGDLLTLRRISCDFSPGFWADLQSPTSTDPVRSR</sequence>
<dbReference type="AlphaFoldDB" id="A0A7U2EUP1"/>
<dbReference type="Proteomes" id="UP000663193">
    <property type="component" value="Chromosome 3"/>
</dbReference>